<comment type="subunit">
    <text evidence="2">Homotetramer.</text>
</comment>
<dbReference type="RefSeq" id="WP_051250209.1">
    <property type="nucleotide sequence ID" value="NZ_ATYG01000015.1"/>
</dbReference>
<evidence type="ECO:0000256" key="3">
    <source>
        <dbReference type="PIRNR" id="PIRNR002070"/>
    </source>
</evidence>
<dbReference type="EMBL" id="JACCBS010000001">
    <property type="protein sequence ID" value="NYE57194.1"/>
    <property type="molecule type" value="Genomic_DNA"/>
</dbReference>
<comment type="caution">
    <text evidence="2">Lacks conserved residue(s) required for the propagation of feature annotation.</text>
</comment>
<dbReference type="Proteomes" id="UP000604066">
    <property type="component" value="Unassembled WGS sequence"/>
</dbReference>
<dbReference type="InterPro" id="IPR011344">
    <property type="entry name" value="ssDNA-bd"/>
</dbReference>
<dbReference type="NCBIfam" id="TIGR00621">
    <property type="entry name" value="ssb"/>
    <property type="match status" value="1"/>
</dbReference>
<proteinExistence type="inferred from homology"/>
<dbReference type="InterPro" id="IPR000424">
    <property type="entry name" value="Primosome_PriB/ssb"/>
</dbReference>
<gene>
    <name evidence="5" type="ORF">HDG70_000900</name>
</gene>
<dbReference type="PANTHER" id="PTHR10302:SF27">
    <property type="entry name" value="SINGLE-STRANDED DNA-BINDING PROTEIN"/>
    <property type="match status" value="1"/>
</dbReference>
<dbReference type="SUPFAM" id="SSF50249">
    <property type="entry name" value="Nucleic acid-binding proteins"/>
    <property type="match status" value="1"/>
</dbReference>
<name>A0ABX2R7Q4_9THEO</name>
<dbReference type="PIRSF" id="PIRSF002070">
    <property type="entry name" value="SSB"/>
    <property type="match status" value="1"/>
</dbReference>
<dbReference type="PROSITE" id="PS50935">
    <property type="entry name" value="SSB"/>
    <property type="match status" value="1"/>
</dbReference>
<evidence type="ECO:0000256" key="2">
    <source>
        <dbReference type="HAMAP-Rule" id="MF_00984"/>
    </source>
</evidence>
<feature type="compositionally biased region" description="Polar residues" evidence="4">
    <location>
        <begin position="107"/>
        <end position="121"/>
    </location>
</feature>
<comment type="caution">
    <text evidence="5">The sequence shown here is derived from an EMBL/GenBank/DDBJ whole genome shotgun (WGS) entry which is preliminary data.</text>
</comment>
<feature type="compositionally biased region" description="Low complexity" evidence="4">
    <location>
        <begin position="137"/>
        <end position="155"/>
    </location>
</feature>
<evidence type="ECO:0000313" key="5">
    <source>
        <dbReference type="EMBL" id="NYE57194.1"/>
    </source>
</evidence>
<dbReference type="HAMAP" id="MF_00984">
    <property type="entry name" value="SSB"/>
    <property type="match status" value="1"/>
</dbReference>
<dbReference type="Gene3D" id="2.40.50.140">
    <property type="entry name" value="Nucleic acid-binding proteins"/>
    <property type="match status" value="1"/>
</dbReference>
<reference evidence="5 6" key="1">
    <citation type="submission" date="2020-07" db="EMBL/GenBank/DDBJ databases">
        <title>Genomic Encyclopedia of Type Strains, Phase III (KMG-III): the genomes of soil and plant-associated and newly described type strains.</title>
        <authorList>
            <person name="Whitman W."/>
        </authorList>
    </citation>
    <scope>NUCLEOTIDE SEQUENCE [LARGE SCALE GENOMIC DNA]</scope>
    <source>
        <strain evidence="5 6">DSM 11255</strain>
    </source>
</reference>
<dbReference type="CDD" id="cd04496">
    <property type="entry name" value="SSB_OBF"/>
    <property type="match status" value="1"/>
</dbReference>
<protein>
    <recommendedName>
        <fullName evidence="2 3">Single-stranded DNA-binding protein</fullName>
        <shortName evidence="2">SSB</shortName>
    </recommendedName>
</protein>
<sequence>MSINQVFLVGRITADPELKTSQAGVNYVQFTLAVDRPKTANNQNPGTDFIPVVVFNGQAKNLAQYVKKGRQLAIVGNLRVDQITYQDGTKKTSIRVFAERIEFLGNPNGNQAQPQEQQAKSKQGVRQLPQAQPSRSTQQQAKPQQTQPAQQPQIQGVVEEIELPDDFNFDLLDENLPF</sequence>
<dbReference type="Pfam" id="PF00436">
    <property type="entry name" value="SSB"/>
    <property type="match status" value="1"/>
</dbReference>
<keyword evidence="1 2" id="KW-0238">DNA-binding</keyword>
<evidence type="ECO:0000313" key="6">
    <source>
        <dbReference type="Proteomes" id="UP000604066"/>
    </source>
</evidence>
<dbReference type="InterPro" id="IPR012340">
    <property type="entry name" value="NA-bd_OB-fold"/>
</dbReference>
<dbReference type="PANTHER" id="PTHR10302">
    <property type="entry name" value="SINGLE-STRANDED DNA-BINDING PROTEIN"/>
    <property type="match status" value="1"/>
</dbReference>
<evidence type="ECO:0000256" key="4">
    <source>
        <dbReference type="SAM" id="MobiDB-lite"/>
    </source>
</evidence>
<accession>A0ABX2R7Q4</accession>
<feature type="region of interest" description="Disordered" evidence="4">
    <location>
        <begin position="105"/>
        <end position="157"/>
    </location>
</feature>
<dbReference type="GO" id="GO:0003677">
    <property type="term" value="F:DNA binding"/>
    <property type="evidence" value="ECO:0007669"/>
    <property type="project" value="UniProtKB-KW"/>
</dbReference>
<organism evidence="5 6">
    <name type="scientific">Carboxydothermus ferrireducens DSM 11255</name>
    <dbReference type="NCBI Taxonomy" id="1119529"/>
    <lineage>
        <taxon>Bacteria</taxon>
        <taxon>Bacillati</taxon>
        <taxon>Bacillota</taxon>
        <taxon>Clostridia</taxon>
        <taxon>Thermoanaerobacterales</taxon>
        <taxon>Thermoanaerobacteraceae</taxon>
        <taxon>Carboxydothermus</taxon>
    </lineage>
</organism>
<evidence type="ECO:0000256" key="1">
    <source>
        <dbReference type="ARBA" id="ARBA00023125"/>
    </source>
</evidence>
<keyword evidence="6" id="KW-1185">Reference proteome</keyword>